<dbReference type="GO" id="GO:0005975">
    <property type="term" value="P:carbohydrate metabolic process"/>
    <property type="evidence" value="ECO:0007669"/>
    <property type="project" value="InterPro"/>
</dbReference>
<feature type="transmembrane region" description="Helical" evidence="11">
    <location>
        <begin position="20"/>
        <end position="40"/>
    </location>
</feature>
<evidence type="ECO:0000256" key="11">
    <source>
        <dbReference type="SAM" id="Phobius"/>
    </source>
</evidence>
<dbReference type="EMBL" id="JAAONZ010000022">
    <property type="protein sequence ID" value="NHO67973.1"/>
    <property type="molecule type" value="Genomic_DNA"/>
</dbReference>
<feature type="transmembrane region" description="Helical" evidence="11">
    <location>
        <begin position="281"/>
        <end position="302"/>
    </location>
</feature>
<dbReference type="Gene3D" id="3.40.120.10">
    <property type="entry name" value="Alpha-D-Glucose-1,6-Bisphosphate, subunit A, domain 3"/>
    <property type="match status" value="3"/>
</dbReference>
<keyword evidence="11" id="KW-1133">Transmembrane helix</keyword>
<dbReference type="PRINTS" id="PR00509">
    <property type="entry name" value="PGMPMM"/>
</dbReference>
<name>A0A9E5MPJ6_9GAMM</name>
<dbReference type="SUPFAM" id="SSF55957">
    <property type="entry name" value="Phosphoglucomutase, C-terminal domain"/>
    <property type="match status" value="1"/>
</dbReference>
<evidence type="ECO:0000259" key="14">
    <source>
        <dbReference type="Pfam" id="PF02879"/>
    </source>
</evidence>
<evidence type="ECO:0000256" key="6">
    <source>
        <dbReference type="ARBA" id="ARBA00022553"/>
    </source>
</evidence>
<evidence type="ECO:0000256" key="7">
    <source>
        <dbReference type="ARBA" id="ARBA00022723"/>
    </source>
</evidence>
<dbReference type="RefSeq" id="WP_167191533.1">
    <property type="nucleotide sequence ID" value="NZ_JAAONZ010000022.1"/>
</dbReference>
<feature type="region of interest" description="Disordered" evidence="10">
    <location>
        <begin position="350"/>
        <end position="371"/>
    </location>
</feature>
<feature type="domain" description="Alpha-D-phosphohexomutase alpha/beta/alpha" evidence="13">
    <location>
        <begin position="387"/>
        <end position="519"/>
    </location>
</feature>
<dbReference type="GO" id="GO:0004615">
    <property type="term" value="F:phosphomannomutase activity"/>
    <property type="evidence" value="ECO:0007669"/>
    <property type="project" value="UniProtKB-EC"/>
</dbReference>
<evidence type="ECO:0000256" key="8">
    <source>
        <dbReference type="ARBA" id="ARBA00022842"/>
    </source>
</evidence>
<dbReference type="AlphaFoldDB" id="A0A9E5MPJ6"/>
<accession>A0A9E5MPJ6</accession>
<feature type="domain" description="Alpha-D-phosphohexomutase alpha/beta/alpha" evidence="14">
    <location>
        <begin position="534"/>
        <end position="631"/>
    </location>
</feature>
<dbReference type="InterPro" id="IPR016055">
    <property type="entry name" value="A-D-PHexomutase_a/b/a-I/II/III"/>
</dbReference>
<comment type="cofactor">
    <cofactor evidence="2">
        <name>Mg(2+)</name>
        <dbReference type="ChEBI" id="CHEBI:18420"/>
    </cofactor>
</comment>
<gene>
    <name evidence="16" type="ORF">G8770_20695</name>
</gene>
<dbReference type="InterPro" id="IPR005846">
    <property type="entry name" value="A-D-PHexomutase_a/b/a-III"/>
</dbReference>
<proteinExistence type="inferred from homology"/>
<dbReference type="Pfam" id="PF02880">
    <property type="entry name" value="PGM_PMM_III"/>
    <property type="match status" value="1"/>
</dbReference>
<dbReference type="CDD" id="cd03089">
    <property type="entry name" value="PMM_PGM"/>
    <property type="match status" value="1"/>
</dbReference>
<dbReference type="Proteomes" id="UP000787472">
    <property type="component" value="Unassembled WGS sequence"/>
</dbReference>
<dbReference type="InterPro" id="IPR036900">
    <property type="entry name" value="A-D-PHexomutase_C_sf"/>
</dbReference>
<evidence type="ECO:0000313" key="16">
    <source>
        <dbReference type="EMBL" id="NHO67973.1"/>
    </source>
</evidence>
<keyword evidence="11" id="KW-0472">Membrane</keyword>
<keyword evidence="11" id="KW-0812">Transmembrane</keyword>
<evidence type="ECO:0000259" key="12">
    <source>
        <dbReference type="Pfam" id="PF00408"/>
    </source>
</evidence>
<keyword evidence="17" id="KW-1185">Reference proteome</keyword>
<evidence type="ECO:0000256" key="5">
    <source>
        <dbReference type="ARBA" id="ARBA00012730"/>
    </source>
</evidence>
<keyword evidence="9" id="KW-0413">Isomerase</keyword>
<dbReference type="GO" id="GO:0046872">
    <property type="term" value="F:metal ion binding"/>
    <property type="evidence" value="ECO:0007669"/>
    <property type="project" value="UniProtKB-KW"/>
</dbReference>
<reference evidence="16" key="1">
    <citation type="submission" date="2020-03" db="EMBL/GenBank/DDBJ databases">
        <authorList>
            <person name="Guo F."/>
        </authorList>
    </citation>
    <scope>NUCLEOTIDE SEQUENCE</scope>
    <source>
        <strain evidence="16">JCM 30134</strain>
    </source>
</reference>
<comment type="similarity">
    <text evidence="4">Belongs to the phosphohexose mutase family.</text>
</comment>
<dbReference type="Gene3D" id="3.30.310.50">
    <property type="entry name" value="Alpha-D-phosphohexomutase, C-terminal domain"/>
    <property type="match status" value="1"/>
</dbReference>
<dbReference type="Pfam" id="PF00408">
    <property type="entry name" value="PGM_PMM_IV"/>
    <property type="match status" value="1"/>
</dbReference>
<feature type="domain" description="Alpha-D-phosphohexomutase C-terminal" evidence="12">
    <location>
        <begin position="751"/>
        <end position="822"/>
    </location>
</feature>
<dbReference type="InterPro" id="IPR005843">
    <property type="entry name" value="A-D-PHexomutase_C"/>
</dbReference>
<organism evidence="16 17">
    <name type="scientific">Pseudomaricurvus hydrocarbonicus</name>
    <dbReference type="NCBI Taxonomy" id="1470433"/>
    <lineage>
        <taxon>Bacteria</taxon>
        <taxon>Pseudomonadati</taxon>
        <taxon>Pseudomonadota</taxon>
        <taxon>Gammaproteobacteria</taxon>
        <taxon>Cellvibrionales</taxon>
        <taxon>Cellvibrionaceae</taxon>
        <taxon>Pseudomaricurvus</taxon>
    </lineage>
</organism>
<dbReference type="EC" id="5.4.2.8" evidence="5"/>
<protein>
    <recommendedName>
        <fullName evidence="5">phosphomannomutase</fullName>
        <ecNumber evidence="5">5.4.2.8</ecNumber>
    </recommendedName>
</protein>
<keyword evidence="8" id="KW-0460">Magnesium</keyword>
<dbReference type="SUPFAM" id="SSF53738">
    <property type="entry name" value="Phosphoglucomutase, first 3 domains"/>
    <property type="match status" value="3"/>
</dbReference>
<dbReference type="InterPro" id="IPR005844">
    <property type="entry name" value="A-D-PHexomutase_a/b/a-I"/>
</dbReference>
<keyword evidence="6" id="KW-0597">Phosphoprotein</keyword>
<evidence type="ECO:0000256" key="1">
    <source>
        <dbReference type="ARBA" id="ARBA00000586"/>
    </source>
</evidence>
<dbReference type="PANTHER" id="PTHR43771:SF2">
    <property type="entry name" value="PHOSPHOMANNOMUTASE_PHOSPHOGLUCOMUTASE"/>
    <property type="match status" value="1"/>
</dbReference>
<dbReference type="InterPro" id="IPR005841">
    <property type="entry name" value="Alpha-D-phosphohexomutase_SF"/>
</dbReference>
<dbReference type="Pfam" id="PF02879">
    <property type="entry name" value="PGM_PMM_II"/>
    <property type="match status" value="1"/>
</dbReference>
<evidence type="ECO:0000259" key="15">
    <source>
        <dbReference type="Pfam" id="PF02880"/>
    </source>
</evidence>
<evidence type="ECO:0000256" key="2">
    <source>
        <dbReference type="ARBA" id="ARBA00001946"/>
    </source>
</evidence>
<sequence>MVVKKHNNNKAALSIELPMITTAALAISLCLILASAWWSYDTWVTRVENTRLQQLSQQQASKHAAGIARFIKEQQQQLDYFTERPATVDALQSADPDLNTTLLKSLQTAYPQALSFKLLSLDRTDHFSHLQGSSSPKGDKLSFTELDMINRTEKREAVAPEALRVDKQWYLHFISALIPAVAPPAAEAAMTEKNAEEEAPVTGTLLATLPATELFNRIKTSDPELGKTELLRLNPGSDTLIFSASQGDAGATIKVPVKNSQWLVQFTPSAQLVAQANQSPLLLIAIHLSVGAGWLWLAFWLTGKFDPQRQGRSTQASNNITDPAAFAYRDQDILDIQVNADDEELLGLQDAPPAETVTSQQPAADPGGREAAARPAVSRCGFALPEEIFRAYDIRGKAGEQITVALAEQVGKAVASAALAVGESRLLVARDGRTHSPELCDALIRGVKSTGCNVLNLGAVPTPLLYFATCEHPDSNSGVMVTASHNSAEHNGFKMVINGHTLVDDDVQDIKARIQDQDFPQGEGSETAQQIMPAYIDRILSDVALAGEVKLVIDAGNAITGGVAPSLFEELGCEVVPLYCELDGSFPNHDPDPTIVANLQDLIRTVQTTQADLGVAFDGDGDRLVVVTPKGQILWPDRLLMLFAKDIVSRNPGADVLFDIKCTRELNSLVSSYGGRPIMWKAGHSHMKTKMQETGALVGGEMSGHIFIKDRWYGFDDGMYAAARLLEIMTLRDQDIDSLFESFPVLPSTPELKIPVAEERKFAIVEQLIQQGDFQNGKPITIDGLRVDFSKGWGLVRASNTSAALTLRFEAETEAVLAQLQQLFKRELLKIDSALDVPF</sequence>
<evidence type="ECO:0000259" key="13">
    <source>
        <dbReference type="Pfam" id="PF02878"/>
    </source>
</evidence>
<evidence type="ECO:0000256" key="3">
    <source>
        <dbReference type="ARBA" id="ARBA00004699"/>
    </source>
</evidence>
<evidence type="ECO:0000256" key="4">
    <source>
        <dbReference type="ARBA" id="ARBA00010231"/>
    </source>
</evidence>
<dbReference type="InterPro" id="IPR005845">
    <property type="entry name" value="A-D-PHexomutase_a/b/a-II"/>
</dbReference>
<evidence type="ECO:0000313" key="17">
    <source>
        <dbReference type="Proteomes" id="UP000787472"/>
    </source>
</evidence>
<comment type="caution">
    <text evidence="16">The sequence shown here is derived from an EMBL/GenBank/DDBJ whole genome shotgun (WGS) entry which is preliminary data.</text>
</comment>
<feature type="domain" description="Alpha-D-phosphohexomutase alpha/beta/alpha" evidence="15">
    <location>
        <begin position="636"/>
        <end position="742"/>
    </location>
</feature>
<evidence type="ECO:0000256" key="10">
    <source>
        <dbReference type="SAM" id="MobiDB-lite"/>
    </source>
</evidence>
<comment type="catalytic activity">
    <reaction evidence="1">
        <text>alpha-D-mannose 1-phosphate = D-mannose 6-phosphate</text>
        <dbReference type="Rhea" id="RHEA:11140"/>
        <dbReference type="ChEBI" id="CHEBI:58409"/>
        <dbReference type="ChEBI" id="CHEBI:58735"/>
        <dbReference type="EC" id="5.4.2.8"/>
    </reaction>
</comment>
<keyword evidence="7" id="KW-0479">Metal-binding</keyword>
<evidence type="ECO:0000256" key="9">
    <source>
        <dbReference type="ARBA" id="ARBA00023235"/>
    </source>
</evidence>
<dbReference type="Pfam" id="PF02878">
    <property type="entry name" value="PGM_PMM_I"/>
    <property type="match status" value="1"/>
</dbReference>
<comment type="pathway">
    <text evidence="3">Nucleotide-sugar biosynthesis; GDP-alpha-D-mannose biosynthesis; alpha-D-mannose 1-phosphate from D-fructose 6-phosphate: step 2/2.</text>
</comment>
<dbReference type="PANTHER" id="PTHR43771">
    <property type="entry name" value="PHOSPHOMANNOMUTASE"/>
    <property type="match status" value="1"/>
</dbReference>